<protein>
    <recommendedName>
        <fullName evidence="6">WD repeat domain-containing protein 83</fullName>
    </recommendedName>
    <alternativeName>
        <fullName evidence="7">Mitogen-activated protein kinase organizer 1</fullName>
    </alternativeName>
</protein>
<feature type="repeat" description="WD" evidence="8">
    <location>
        <begin position="101"/>
        <end position="136"/>
    </location>
</feature>
<evidence type="ECO:0000256" key="4">
    <source>
        <dbReference type="ARBA" id="ARBA00022737"/>
    </source>
</evidence>
<dbReference type="Pfam" id="PF00400">
    <property type="entry name" value="WD40"/>
    <property type="match status" value="6"/>
</dbReference>
<dbReference type="Gene3D" id="2.130.10.10">
    <property type="entry name" value="YVTN repeat-like/Quinoprotein amine dehydrogenase"/>
    <property type="match status" value="1"/>
</dbReference>
<dbReference type="PANTHER" id="PTHR22842:SF3">
    <property type="entry name" value="WD REPEAT DOMAIN-CONTAINING PROTEIN 83"/>
    <property type="match status" value="1"/>
</dbReference>
<evidence type="ECO:0000256" key="8">
    <source>
        <dbReference type="PROSITE-ProRule" id="PRU00221"/>
    </source>
</evidence>
<evidence type="ECO:0000256" key="2">
    <source>
        <dbReference type="ARBA" id="ARBA00022490"/>
    </source>
</evidence>
<comment type="similarity">
    <text evidence="5">Belongs to the WD repeat MORG1 family.</text>
</comment>
<organism evidence="9 10">
    <name type="scientific">Romanomermis culicivorax</name>
    <name type="common">Nematode worm</name>
    <dbReference type="NCBI Taxonomy" id="13658"/>
    <lineage>
        <taxon>Eukaryota</taxon>
        <taxon>Metazoa</taxon>
        <taxon>Ecdysozoa</taxon>
        <taxon>Nematoda</taxon>
        <taxon>Enoplea</taxon>
        <taxon>Dorylaimia</taxon>
        <taxon>Mermithida</taxon>
        <taxon>Mermithoidea</taxon>
        <taxon>Mermithidae</taxon>
        <taxon>Romanomermis</taxon>
    </lineage>
</organism>
<dbReference type="PROSITE" id="PS50294">
    <property type="entry name" value="WD_REPEATS_REGION"/>
    <property type="match status" value="2"/>
</dbReference>
<proteinExistence type="inferred from homology"/>
<evidence type="ECO:0000256" key="7">
    <source>
        <dbReference type="ARBA" id="ARBA00042222"/>
    </source>
</evidence>
<dbReference type="InterPro" id="IPR020472">
    <property type="entry name" value="WD40_PAC1"/>
</dbReference>
<feature type="repeat" description="WD" evidence="8">
    <location>
        <begin position="59"/>
        <end position="100"/>
    </location>
</feature>
<dbReference type="InterPro" id="IPR019775">
    <property type="entry name" value="WD40_repeat_CS"/>
</dbReference>
<dbReference type="PROSITE" id="PS00678">
    <property type="entry name" value="WD_REPEATS_1"/>
    <property type="match status" value="3"/>
</dbReference>
<dbReference type="PROSITE" id="PS50082">
    <property type="entry name" value="WD_REPEATS_2"/>
    <property type="match status" value="3"/>
</dbReference>
<evidence type="ECO:0000313" key="9">
    <source>
        <dbReference type="Proteomes" id="UP000887565"/>
    </source>
</evidence>
<dbReference type="InterPro" id="IPR001680">
    <property type="entry name" value="WD40_rpt"/>
</dbReference>
<keyword evidence="4" id="KW-0677">Repeat</keyword>
<feature type="repeat" description="WD" evidence="8">
    <location>
        <begin position="245"/>
        <end position="268"/>
    </location>
</feature>
<dbReference type="AlphaFoldDB" id="A0A915HFW0"/>
<reference evidence="10" key="1">
    <citation type="submission" date="2022-11" db="UniProtKB">
        <authorList>
            <consortium name="WormBaseParasite"/>
        </authorList>
    </citation>
    <scope>IDENTIFICATION</scope>
</reference>
<dbReference type="GO" id="GO:0071013">
    <property type="term" value="C:catalytic step 2 spliceosome"/>
    <property type="evidence" value="ECO:0007669"/>
    <property type="project" value="TreeGrafter"/>
</dbReference>
<dbReference type="GO" id="GO:0005737">
    <property type="term" value="C:cytoplasm"/>
    <property type="evidence" value="ECO:0007669"/>
    <property type="project" value="UniProtKB-SubCell"/>
</dbReference>
<evidence type="ECO:0000256" key="3">
    <source>
        <dbReference type="ARBA" id="ARBA00022574"/>
    </source>
</evidence>
<dbReference type="CDD" id="cd00200">
    <property type="entry name" value="WD40"/>
    <property type="match status" value="1"/>
</dbReference>
<dbReference type="SMART" id="SM00320">
    <property type="entry name" value="WD40"/>
    <property type="match status" value="7"/>
</dbReference>
<dbReference type="WBParaSite" id="nRc.2.0.1.t00917-RA">
    <property type="protein sequence ID" value="nRc.2.0.1.t00917-RA"/>
    <property type="gene ID" value="nRc.2.0.1.g00917"/>
</dbReference>
<comment type="subcellular location">
    <subcellularLocation>
        <location evidence="1">Cytoplasm</location>
    </subcellularLocation>
</comment>
<keyword evidence="9" id="KW-1185">Reference proteome</keyword>
<dbReference type="InterPro" id="IPR036322">
    <property type="entry name" value="WD40_repeat_dom_sf"/>
</dbReference>
<dbReference type="InterPro" id="IPR015943">
    <property type="entry name" value="WD40/YVTN_repeat-like_dom_sf"/>
</dbReference>
<name>A0A915HFW0_ROMCU</name>
<dbReference type="Proteomes" id="UP000887565">
    <property type="component" value="Unplaced"/>
</dbReference>
<dbReference type="PRINTS" id="PR00320">
    <property type="entry name" value="GPROTEINBRPT"/>
</dbReference>
<keyword evidence="2" id="KW-0963">Cytoplasm</keyword>
<sequence>MAPKNLGAQAKFKNQSLTTLLISYELFSVDGNYCLTCGSDKTVKLWNPHKESGLLLKTYMGHGYEVLDACGSSDNARIVSGGMDKQIIAWDVSTGKMLQKYRGHVGCVNAVTLNEDSSVAISASLDGTVKAWDLRSKSRDPIQTLDEATDSVICVTANNTSIVSGSADGRVRRYDLREGQMYADFVGKSVTSVNFTKDGQCLLVSTLDSTIRLLDKDTGELLNDFNGHKNNEYKIDSCLISTDDYVISGSEDGKIYIWNLIEGKLALTLDNSIASAAFSRKPFHSLSSHPTKPCLLAANMDKIYLWKTKCDSDDEID</sequence>
<dbReference type="OMA" id="MCWDIRT"/>
<dbReference type="InterPro" id="IPR051980">
    <property type="entry name" value="WD_repeat_MORG1"/>
</dbReference>
<accession>A0A915HFW0</accession>
<dbReference type="SUPFAM" id="SSF50978">
    <property type="entry name" value="WD40 repeat-like"/>
    <property type="match status" value="1"/>
</dbReference>
<dbReference type="PANTHER" id="PTHR22842">
    <property type="entry name" value="WD40 REPEAT PROTEIN"/>
    <property type="match status" value="1"/>
</dbReference>
<evidence type="ECO:0000256" key="1">
    <source>
        <dbReference type="ARBA" id="ARBA00004496"/>
    </source>
</evidence>
<dbReference type="GO" id="GO:0000398">
    <property type="term" value="P:mRNA splicing, via spliceosome"/>
    <property type="evidence" value="ECO:0007669"/>
    <property type="project" value="TreeGrafter"/>
</dbReference>
<evidence type="ECO:0000313" key="10">
    <source>
        <dbReference type="WBParaSite" id="nRc.2.0.1.t00917-RA"/>
    </source>
</evidence>
<evidence type="ECO:0000256" key="6">
    <source>
        <dbReference type="ARBA" id="ARBA00040453"/>
    </source>
</evidence>
<keyword evidence="3 8" id="KW-0853">WD repeat</keyword>
<evidence type="ECO:0000256" key="5">
    <source>
        <dbReference type="ARBA" id="ARBA00038145"/>
    </source>
</evidence>